<reference evidence="3 4" key="1">
    <citation type="submission" date="2015-09" db="EMBL/GenBank/DDBJ databases">
        <authorList>
            <consortium name="Swine Surveillance"/>
        </authorList>
    </citation>
    <scope>NUCLEOTIDE SEQUENCE [LARGE SCALE GENOMIC DNA]</scope>
    <source>
        <strain evidence="3 4">CECT 5294</strain>
    </source>
</reference>
<dbReference type="EMBL" id="CYRX01000008">
    <property type="protein sequence ID" value="CUH59050.1"/>
    <property type="molecule type" value="Genomic_DNA"/>
</dbReference>
<evidence type="ECO:0000259" key="1">
    <source>
        <dbReference type="Pfam" id="PF26078"/>
    </source>
</evidence>
<dbReference type="InterPro" id="IPR058531">
    <property type="entry name" value="Baseplate_J_M"/>
</dbReference>
<dbReference type="RefSeq" id="WP_058122360.1">
    <property type="nucleotide sequence ID" value="NZ_CYRX01000008.1"/>
</dbReference>
<sequence>MSRFTAINLAGLPPPDVIETLDYETIVRDMRDDLVARFPDIAGVIDLESEPARKLIEAFAYREVLLRARINDAARAVLLASAYGTNLDHLAALFATARMQVEDETGALVAEDDAHLRRRVQLAPDAFSVAGPEGAYIYHALTAAPWARDATAIMTTPGRVRVTMLRAGDEPVPSLEEREAVRLSLIDNNVRPLTDMVEVLGPAVHPVTISATLTLYPGPDGNLVRDRAVSALTSWVETNRMLGMNLRRSAIFSKLHQEGVHSVNLISPSGDLVLGPTEVYAIEDITITVADLRDA</sequence>
<dbReference type="PANTHER" id="PTHR35862">
    <property type="entry name" value="FELS-2 PROPHAGE PROTEIN"/>
    <property type="match status" value="1"/>
</dbReference>
<dbReference type="Pfam" id="PF26078">
    <property type="entry name" value="Baseplate_J_M"/>
    <property type="match status" value="1"/>
</dbReference>
<accession>A0A0N7LSW7</accession>
<evidence type="ECO:0000313" key="4">
    <source>
        <dbReference type="Proteomes" id="UP000051298"/>
    </source>
</evidence>
<gene>
    <name evidence="3" type="ORF">THS5294_00331</name>
</gene>
<name>A0A0N7LSW7_9RHOB</name>
<evidence type="ECO:0000313" key="3">
    <source>
        <dbReference type="EMBL" id="CUH59050.1"/>
    </source>
</evidence>
<dbReference type="AlphaFoldDB" id="A0A0N7LSW7"/>
<organism evidence="3 4">
    <name type="scientific">Thalassobacter stenotrophicus</name>
    <dbReference type="NCBI Taxonomy" id="266809"/>
    <lineage>
        <taxon>Bacteria</taxon>
        <taxon>Pseudomonadati</taxon>
        <taxon>Pseudomonadota</taxon>
        <taxon>Alphaproteobacteria</taxon>
        <taxon>Rhodobacterales</taxon>
        <taxon>Roseobacteraceae</taxon>
        <taxon>Thalassobacter</taxon>
    </lineage>
</organism>
<dbReference type="Pfam" id="PF26079">
    <property type="entry name" value="Baseplate_J_C"/>
    <property type="match status" value="1"/>
</dbReference>
<evidence type="ECO:0000259" key="2">
    <source>
        <dbReference type="Pfam" id="PF26079"/>
    </source>
</evidence>
<dbReference type="PANTHER" id="PTHR35862:SF1">
    <property type="entry name" value="FELS-2 PROPHAGE PROTEIN"/>
    <property type="match status" value="1"/>
</dbReference>
<dbReference type="Proteomes" id="UP000051298">
    <property type="component" value="Unassembled WGS sequence"/>
</dbReference>
<dbReference type="InterPro" id="IPR052726">
    <property type="entry name" value="Phage_Baseplate_Hub"/>
</dbReference>
<feature type="domain" description="Baseplate J-like C-terminal" evidence="2">
    <location>
        <begin position="207"/>
        <end position="288"/>
    </location>
</feature>
<protein>
    <submittedName>
        <fullName evidence="3">Baseplate assembly protein</fullName>
    </submittedName>
</protein>
<dbReference type="InterPro" id="IPR014507">
    <property type="entry name" value="Baseplate_assembly_J_pred"/>
</dbReference>
<proteinExistence type="predicted"/>
<dbReference type="PIRSF" id="PIRSF020481">
    <property type="entry name" value="BAP"/>
    <property type="match status" value="1"/>
</dbReference>
<dbReference type="InterPro" id="IPR058530">
    <property type="entry name" value="Baseplate_J-like_C"/>
</dbReference>
<feature type="domain" description="Baseplate J-like central" evidence="1">
    <location>
        <begin position="129"/>
        <end position="200"/>
    </location>
</feature>